<evidence type="ECO:0000313" key="9">
    <source>
        <dbReference type="Proteomes" id="UP000305948"/>
    </source>
</evidence>
<evidence type="ECO:0000256" key="6">
    <source>
        <dbReference type="ARBA" id="ARBA00044735"/>
    </source>
</evidence>
<evidence type="ECO:0000256" key="1">
    <source>
        <dbReference type="ARBA" id="ARBA00004173"/>
    </source>
</evidence>
<proteinExistence type="inferred from homology"/>
<dbReference type="InterPro" id="IPR045293">
    <property type="entry name" value="Complex1_LYR_LYRM2"/>
</dbReference>
<dbReference type="Pfam" id="PF05347">
    <property type="entry name" value="Complex1_LYR"/>
    <property type="match status" value="1"/>
</dbReference>
<reference evidence="8 9" key="1">
    <citation type="journal article" date="2019" name="Nat. Ecol. Evol.">
        <title>Megaphylogeny resolves global patterns of mushroom evolution.</title>
        <authorList>
            <person name="Varga T."/>
            <person name="Krizsan K."/>
            <person name="Foldi C."/>
            <person name="Dima B."/>
            <person name="Sanchez-Garcia M."/>
            <person name="Sanchez-Ramirez S."/>
            <person name="Szollosi G.J."/>
            <person name="Szarkandi J.G."/>
            <person name="Papp V."/>
            <person name="Albert L."/>
            <person name="Andreopoulos W."/>
            <person name="Angelini C."/>
            <person name="Antonin V."/>
            <person name="Barry K.W."/>
            <person name="Bougher N.L."/>
            <person name="Buchanan P."/>
            <person name="Buyck B."/>
            <person name="Bense V."/>
            <person name="Catcheside P."/>
            <person name="Chovatia M."/>
            <person name="Cooper J."/>
            <person name="Damon W."/>
            <person name="Desjardin D."/>
            <person name="Finy P."/>
            <person name="Geml J."/>
            <person name="Haridas S."/>
            <person name="Hughes K."/>
            <person name="Justo A."/>
            <person name="Karasinski D."/>
            <person name="Kautmanova I."/>
            <person name="Kiss B."/>
            <person name="Kocsube S."/>
            <person name="Kotiranta H."/>
            <person name="LaButti K.M."/>
            <person name="Lechner B.E."/>
            <person name="Liimatainen K."/>
            <person name="Lipzen A."/>
            <person name="Lukacs Z."/>
            <person name="Mihaltcheva S."/>
            <person name="Morgado L.N."/>
            <person name="Niskanen T."/>
            <person name="Noordeloos M.E."/>
            <person name="Ohm R.A."/>
            <person name="Ortiz-Santana B."/>
            <person name="Ovrebo C."/>
            <person name="Racz N."/>
            <person name="Riley R."/>
            <person name="Savchenko A."/>
            <person name="Shiryaev A."/>
            <person name="Soop K."/>
            <person name="Spirin V."/>
            <person name="Szebenyi C."/>
            <person name="Tomsovsky M."/>
            <person name="Tulloss R.E."/>
            <person name="Uehling J."/>
            <person name="Grigoriev I.V."/>
            <person name="Vagvolgyi C."/>
            <person name="Papp T."/>
            <person name="Martin F.M."/>
            <person name="Miettinen O."/>
            <person name="Hibbett D.S."/>
            <person name="Nagy L.G."/>
        </authorList>
    </citation>
    <scope>NUCLEOTIDE SEQUENCE [LARGE SCALE GENOMIC DNA]</scope>
    <source>
        <strain evidence="8 9">OMC1185</strain>
    </source>
</reference>
<comment type="subcellular location">
    <subcellularLocation>
        <location evidence="1">Mitochondrion</location>
    </subcellularLocation>
</comment>
<evidence type="ECO:0000256" key="2">
    <source>
        <dbReference type="ARBA" id="ARBA00009508"/>
    </source>
</evidence>
<protein>
    <recommendedName>
        <fullName evidence="5">LYR motif-containing protein 2</fullName>
    </recommendedName>
</protein>
<evidence type="ECO:0000256" key="3">
    <source>
        <dbReference type="ARBA" id="ARBA00022946"/>
    </source>
</evidence>
<keyword evidence="4" id="KW-0496">Mitochondrion</keyword>
<dbReference type="STRING" id="5364.A0A5C3NME9"/>
<dbReference type="CDD" id="cd20262">
    <property type="entry name" value="Complex1_LYR_LYRM2"/>
    <property type="match status" value="1"/>
</dbReference>
<sequence length="90" mass="10701">MAVIMQDLTLKHFILKHRVLKLYRQAVRSSRSIPDPQARRETVYWIRGEFERNRHLHDVNAIEDRLASGRRELRRVLPSIRLPTSDISKS</sequence>
<dbReference type="InterPro" id="IPR008011">
    <property type="entry name" value="Complex1_LYR_dom"/>
</dbReference>
<evidence type="ECO:0000313" key="8">
    <source>
        <dbReference type="EMBL" id="TFK57358.1"/>
    </source>
</evidence>
<comment type="function">
    <text evidence="6">Involved in efficient integration of the N-module into mitochondrial respiratory chain complex I.</text>
</comment>
<keyword evidence="3" id="KW-0809">Transit peptide</keyword>
<dbReference type="PANTHER" id="PTHR13675:SF0">
    <property type="entry name" value="LYR MOTIF-CONTAINING PROTEIN 2"/>
    <property type="match status" value="1"/>
</dbReference>
<comment type="similarity">
    <text evidence="2">Belongs to the complex I LYR family.</text>
</comment>
<dbReference type="Proteomes" id="UP000305948">
    <property type="component" value="Unassembled WGS sequence"/>
</dbReference>
<organism evidence="8 9">
    <name type="scientific">Heliocybe sulcata</name>
    <dbReference type="NCBI Taxonomy" id="5364"/>
    <lineage>
        <taxon>Eukaryota</taxon>
        <taxon>Fungi</taxon>
        <taxon>Dikarya</taxon>
        <taxon>Basidiomycota</taxon>
        <taxon>Agaricomycotina</taxon>
        <taxon>Agaricomycetes</taxon>
        <taxon>Gloeophyllales</taxon>
        <taxon>Gloeophyllaceae</taxon>
        <taxon>Heliocybe</taxon>
    </lineage>
</organism>
<dbReference type="OrthoDB" id="74240at2759"/>
<dbReference type="PANTHER" id="PTHR13675">
    <property type="entry name" value="LYR MOTIF-CONTAINING PROTEIN 2"/>
    <property type="match status" value="1"/>
</dbReference>
<dbReference type="EMBL" id="ML213503">
    <property type="protein sequence ID" value="TFK57358.1"/>
    <property type="molecule type" value="Genomic_DNA"/>
</dbReference>
<evidence type="ECO:0000256" key="5">
    <source>
        <dbReference type="ARBA" id="ARBA00026235"/>
    </source>
</evidence>
<gene>
    <name evidence="8" type="ORF">OE88DRAFT_1651037</name>
</gene>
<keyword evidence="9" id="KW-1185">Reference proteome</keyword>
<evidence type="ECO:0000259" key="7">
    <source>
        <dbReference type="Pfam" id="PF05347"/>
    </source>
</evidence>
<evidence type="ECO:0000256" key="4">
    <source>
        <dbReference type="ARBA" id="ARBA00023128"/>
    </source>
</evidence>
<name>A0A5C3NME9_9AGAM</name>
<feature type="domain" description="Complex 1 LYR protein" evidence="7">
    <location>
        <begin position="18"/>
        <end position="74"/>
    </location>
</feature>
<dbReference type="AlphaFoldDB" id="A0A5C3NME9"/>
<accession>A0A5C3NME9</accession>
<dbReference type="GO" id="GO:0005739">
    <property type="term" value="C:mitochondrion"/>
    <property type="evidence" value="ECO:0007669"/>
    <property type="project" value="UniProtKB-SubCell"/>
</dbReference>